<dbReference type="EMBL" id="UYYF01004328">
    <property type="protein sequence ID" value="VDN02454.1"/>
    <property type="molecule type" value="Genomic_DNA"/>
</dbReference>
<feature type="transmembrane region" description="Helical" evidence="1">
    <location>
        <begin position="66"/>
        <end position="87"/>
    </location>
</feature>
<accession>A0A158RBQ4</accession>
<evidence type="ECO:0000313" key="3">
    <source>
        <dbReference type="Proteomes" id="UP000276776"/>
    </source>
</evidence>
<reference evidence="2 3" key="2">
    <citation type="submission" date="2018-11" db="EMBL/GenBank/DDBJ databases">
        <authorList>
            <consortium name="Pathogen Informatics"/>
        </authorList>
    </citation>
    <scope>NUCLEOTIDE SEQUENCE [LARGE SCALE GENOMIC DNA]</scope>
</reference>
<organism evidence="4">
    <name type="scientific">Thelazia callipaeda</name>
    <name type="common">Oriental eyeworm</name>
    <name type="synonym">Parasitic nematode</name>
    <dbReference type="NCBI Taxonomy" id="103827"/>
    <lineage>
        <taxon>Eukaryota</taxon>
        <taxon>Metazoa</taxon>
        <taxon>Ecdysozoa</taxon>
        <taxon>Nematoda</taxon>
        <taxon>Chromadorea</taxon>
        <taxon>Rhabditida</taxon>
        <taxon>Spirurina</taxon>
        <taxon>Spiruromorpha</taxon>
        <taxon>Thelazioidea</taxon>
        <taxon>Thelaziidae</taxon>
        <taxon>Thelazia</taxon>
    </lineage>
</organism>
<dbReference type="AlphaFoldDB" id="A0A158RBQ4"/>
<dbReference type="Proteomes" id="UP000276776">
    <property type="component" value="Unassembled WGS sequence"/>
</dbReference>
<evidence type="ECO:0000313" key="2">
    <source>
        <dbReference type="EMBL" id="VDN02454.1"/>
    </source>
</evidence>
<keyword evidence="1" id="KW-1133">Transmembrane helix</keyword>
<dbReference type="Pfam" id="PF21525">
    <property type="entry name" value="Nlp36"/>
    <property type="match status" value="1"/>
</dbReference>
<feature type="transmembrane region" description="Helical" evidence="1">
    <location>
        <begin position="21"/>
        <end position="38"/>
    </location>
</feature>
<keyword evidence="1" id="KW-0472">Membrane</keyword>
<evidence type="ECO:0000313" key="4">
    <source>
        <dbReference type="WBParaSite" id="TCLT_0000524801-mRNA-1"/>
    </source>
</evidence>
<sequence>MDCKTLKVVKNKNEMVVKRVLVRRGSLFIGVSYVGEIWELELDDKTIENESMPKQEFEFIDFMGPLAAPFCFVLLLFVLSVIINFTCITKNDDRTIFEKFGSKFDLRCGVHRMRHCPDKSLKRVRLIANEDVNQSV</sequence>
<reference evidence="4" key="1">
    <citation type="submission" date="2016-04" db="UniProtKB">
        <authorList>
            <consortium name="WormBaseParasite"/>
        </authorList>
    </citation>
    <scope>IDENTIFICATION</scope>
</reference>
<keyword evidence="1" id="KW-0812">Transmembrane</keyword>
<gene>
    <name evidence="2" type="ORF">TCLT_LOCUS5237</name>
</gene>
<name>A0A158RBQ4_THECL</name>
<evidence type="ECO:0000256" key="1">
    <source>
        <dbReference type="SAM" id="Phobius"/>
    </source>
</evidence>
<protein>
    <submittedName>
        <fullName evidence="4">Transmembrane protein</fullName>
    </submittedName>
</protein>
<keyword evidence="3" id="KW-1185">Reference proteome</keyword>
<proteinExistence type="predicted"/>
<dbReference type="OrthoDB" id="5830384at2759"/>
<dbReference type="WBParaSite" id="TCLT_0000524801-mRNA-1">
    <property type="protein sequence ID" value="TCLT_0000524801-mRNA-1"/>
    <property type="gene ID" value="TCLT_0000524801"/>
</dbReference>